<evidence type="ECO:0000259" key="2">
    <source>
        <dbReference type="Pfam" id="PF05943"/>
    </source>
</evidence>
<dbReference type="InterPro" id="IPR010269">
    <property type="entry name" value="T6SS_TssC-like"/>
</dbReference>
<dbReference type="NCBIfam" id="TIGR03355">
    <property type="entry name" value="VI_chp_2"/>
    <property type="match status" value="1"/>
</dbReference>
<evidence type="ECO:0000256" key="1">
    <source>
        <dbReference type="SAM" id="MobiDB-lite"/>
    </source>
</evidence>
<name>A0A5B8RD06_9ZZZZ</name>
<evidence type="ECO:0000313" key="4">
    <source>
        <dbReference type="EMBL" id="QEA05993.1"/>
    </source>
</evidence>
<dbReference type="InterPro" id="IPR044032">
    <property type="entry name" value="TssC1_C"/>
</dbReference>
<dbReference type="AlphaFoldDB" id="A0A5B8RD06"/>
<dbReference type="PANTHER" id="PTHR35565">
    <property type="entry name" value="CYTOPLASMIC PROTEIN-RELATED"/>
    <property type="match status" value="1"/>
</dbReference>
<dbReference type="Pfam" id="PF18945">
    <property type="entry name" value="VipB_2"/>
    <property type="match status" value="1"/>
</dbReference>
<accession>A0A5B8RD06</accession>
<gene>
    <name evidence="4" type="ORF">KBTEX_02322</name>
</gene>
<evidence type="ECO:0000259" key="3">
    <source>
        <dbReference type="Pfam" id="PF18945"/>
    </source>
</evidence>
<organism evidence="4">
    <name type="scientific">uncultured organism</name>
    <dbReference type="NCBI Taxonomy" id="155900"/>
    <lineage>
        <taxon>unclassified sequences</taxon>
        <taxon>environmental samples</taxon>
    </lineage>
</organism>
<feature type="domain" description="TssC1 N-terminal" evidence="2">
    <location>
        <begin position="71"/>
        <end position="372"/>
    </location>
</feature>
<dbReference type="EMBL" id="MN079120">
    <property type="protein sequence ID" value="QEA05993.1"/>
    <property type="molecule type" value="Genomic_DNA"/>
</dbReference>
<reference evidence="4" key="1">
    <citation type="submission" date="2019-06" db="EMBL/GenBank/DDBJ databases">
        <authorList>
            <person name="Murdoch R.W."/>
            <person name="Fathepure B."/>
        </authorList>
    </citation>
    <scope>NUCLEOTIDE SEQUENCE</scope>
</reference>
<dbReference type="PANTHER" id="PTHR35565:SF3">
    <property type="entry name" value="TYPE VI SECRETION SYSTEM SHEATH PROTEIN TSSC1"/>
    <property type="match status" value="1"/>
</dbReference>
<sequence>MADKQPEPQTATDSPEVFAPESSLLDSIISESRVARSESERSRTRDLIDELVNQVLEGEVTPSKDLIAVLDARIAEIDSLLSDQLNEVMHASEFQQLESSWRGLKYLVDQTETSTNMKIHVLNAPKKDLLKDLKSASEFDQSALFKKVYEEEYGTFGGAPYGMLVGDYEFGRHPQDIYLLEEISHVAAAAHAPFISAASSELFGWDSFTEMIGPRDLAKIFDTVEYAKWKSFRNSEDARYVGLTLPHVLGRLPYGEETNPVEAFNFTENVDGREHNKYLWMNAAYAMGARVNDAFSHYGWCVAIRGVEGGGLVEDLPTHTFRTDDGEVALKCPTEISITDRREKELSDLGFIPLVHCKGTDYAAFFGVQSAQKPKQYNTDVANANARLSSQLQYIFATSRIAHFMKAIMRDKVGSFASRQNVESYLNEWLSQYVLLDDNAGQDAKAQYPLREARVEVAEVPGKPGAYKAVTFLRPHYQLDELTASLRLVSELPQSTRGS</sequence>
<protein>
    <submittedName>
        <fullName evidence="4">Uncharacterized protein</fullName>
    </submittedName>
</protein>
<dbReference type="Pfam" id="PF05943">
    <property type="entry name" value="VipB"/>
    <property type="match status" value="1"/>
</dbReference>
<proteinExistence type="predicted"/>
<dbReference type="InterPro" id="IPR044031">
    <property type="entry name" value="TssC1_N"/>
</dbReference>
<feature type="domain" description="TssC1 C-terminal" evidence="3">
    <location>
        <begin position="382"/>
        <end position="492"/>
    </location>
</feature>
<feature type="region of interest" description="Disordered" evidence="1">
    <location>
        <begin position="1"/>
        <end position="22"/>
    </location>
</feature>